<dbReference type="GO" id="GO:0016055">
    <property type="term" value="P:Wnt signaling pathway"/>
    <property type="evidence" value="ECO:0007669"/>
    <property type="project" value="UniProtKB-KW"/>
</dbReference>
<dbReference type="AlphaFoldDB" id="A0AAD9MTY6"/>
<keyword evidence="13" id="KW-1185">Reference proteome</keyword>
<dbReference type="InterPro" id="IPR036291">
    <property type="entry name" value="NAD(P)-bd_dom_sf"/>
</dbReference>
<keyword evidence="5" id="KW-0879">Wnt signaling pathway</keyword>
<dbReference type="GO" id="GO:0006915">
    <property type="term" value="P:apoptotic process"/>
    <property type="evidence" value="ECO:0007669"/>
    <property type="project" value="UniProtKB-KW"/>
</dbReference>
<dbReference type="PROSITE" id="PS01159">
    <property type="entry name" value="WW_DOMAIN_1"/>
    <property type="match status" value="2"/>
</dbReference>
<dbReference type="PANTHER" id="PTHR24320:SF282">
    <property type="entry name" value="WW DOMAIN-CONTAINING OXIDOREDUCTASE"/>
    <property type="match status" value="1"/>
</dbReference>
<feature type="domain" description="WW" evidence="11">
    <location>
        <begin position="10"/>
        <end position="43"/>
    </location>
</feature>
<dbReference type="CDD" id="cd00201">
    <property type="entry name" value="WW"/>
    <property type="match status" value="2"/>
</dbReference>
<name>A0AAD9MTY6_9ANNE</name>
<protein>
    <recommendedName>
        <fullName evidence="4">WW domain-containing oxidoreductase</fullName>
    </recommendedName>
</protein>
<dbReference type="PANTHER" id="PTHR24320">
    <property type="entry name" value="RETINOL DEHYDROGENASE"/>
    <property type="match status" value="1"/>
</dbReference>
<evidence type="ECO:0000256" key="3">
    <source>
        <dbReference type="ARBA" id="ARBA00006484"/>
    </source>
</evidence>
<sequence length="367" mass="41935">MDVYDTDSEDELPAGWEERVTLEGRVYYANHSLRKTQWEHPLSGKKKYVAGELPYGWERKVAEDGQVYFIDHINSKTTYTDPRLAFAIEEKDGRFREIKQRFDAGTSALQVVKGRDLTDNYVIVTGANSGIGFETARTLALHGAHVVLACRNTTKGWAAVKAIKKERPQAELELMCLDLCRLSTVKEFADQYREKHWPIHILILNAGVFSLPHTLTDDGYEATFQTNHLGHYYLVLCLLGILKESESPRIVTVSAESHRFTNLNDKTISEEQLSPPPEYYRAILAYNQSKMCNVLFALECHRRFAKFGITSNVLHPGNVISTNITRHWWLWKVIFTMVRPFAKSKVRKGSKIRNAAEGLEILAYKIP</sequence>
<feature type="domain" description="WW" evidence="11">
    <location>
        <begin position="51"/>
        <end position="84"/>
    </location>
</feature>
<dbReference type="GO" id="GO:0005794">
    <property type="term" value="C:Golgi apparatus"/>
    <property type="evidence" value="ECO:0007669"/>
    <property type="project" value="UniProtKB-SubCell"/>
</dbReference>
<dbReference type="Proteomes" id="UP001208570">
    <property type="component" value="Unassembled WGS sequence"/>
</dbReference>
<keyword evidence="10" id="KW-0458">Lysosome</keyword>
<dbReference type="FunFam" id="3.40.50.720:FF:000353">
    <property type="entry name" value="WW domain-containing oxidoreductase"/>
    <property type="match status" value="1"/>
</dbReference>
<accession>A0AAD9MTY6</accession>
<dbReference type="Gene3D" id="2.20.70.10">
    <property type="match status" value="2"/>
</dbReference>
<evidence type="ECO:0000256" key="10">
    <source>
        <dbReference type="ARBA" id="ARBA00023228"/>
    </source>
</evidence>
<comment type="caution">
    <text evidence="12">The sequence shown here is derived from an EMBL/GenBank/DDBJ whole genome shotgun (WGS) entry which is preliminary data.</text>
</comment>
<keyword evidence="7" id="KW-0521">NADP</keyword>
<dbReference type="EMBL" id="JAODUP010000898">
    <property type="protein sequence ID" value="KAK2142914.1"/>
    <property type="molecule type" value="Genomic_DNA"/>
</dbReference>
<dbReference type="Gene3D" id="3.40.50.720">
    <property type="entry name" value="NAD(P)-binding Rossmann-like Domain"/>
    <property type="match status" value="1"/>
</dbReference>
<keyword evidence="8" id="KW-0560">Oxidoreductase</keyword>
<proteinExistence type="inferred from homology"/>
<dbReference type="SMART" id="SM00456">
    <property type="entry name" value="WW"/>
    <property type="match status" value="2"/>
</dbReference>
<evidence type="ECO:0000256" key="1">
    <source>
        <dbReference type="ARBA" id="ARBA00004371"/>
    </source>
</evidence>
<dbReference type="GO" id="GO:0005764">
    <property type="term" value="C:lysosome"/>
    <property type="evidence" value="ECO:0007669"/>
    <property type="project" value="UniProtKB-SubCell"/>
</dbReference>
<dbReference type="InterPro" id="IPR001202">
    <property type="entry name" value="WW_dom"/>
</dbReference>
<evidence type="ECO:0000256" key="5">
    <source>
        <dbReference type="ARBA" id="ARBA00022687"/>
    </source>
</evidence>
<reference evidence="12" key="1">
    <citation type="journal article" date="2023" name="Mol. Biol. Evol.">
        <title>Third-Generation Sequencing Reveals the Adaptive Role of the Epigenome in Three Deep-Sea Polychaetes.</title>
        <authorList>
            <person name="Perez M."/>
            <person name="Aroh O."/>
            <person name="Sun Y."/>
            <person name="Lan Y."/>
            <person name="Juniper S.K."/>
            <person name="Young C.R."/>
            <person name="Angers B."/>
            <person name="Qian P.Y."/>
        </authorList>
    </citation>
    <scope>NUCLEOTIDE SEQUENCE</scope>
    <source>
        <strain evidence="12">P08H-3</strain>
    </source>
</reference>
<dbReference type="GO" id="GO:0016491">
    <property type="term" value="F:oxidoreductase activity"/>
    <property type="evidence" value="ECO:0007669"/>
    <property type="project" value="UniProtKB-KW"/>
</dbReference>
<evidence type="ECO:0000256" key="9">
    <source>
        <dbReference type="ARBA" id="ARBA00023034"/>
    </source>
</evidence>
<comment type="similarity">
    <text evidence="3">Belongs to the short-chain dehydrogenases/reductases (SDR) family.</text>
</comment>
<dbReference type="SUPFAM" id="SSF51045">
    <property type="entry name" value="WW domain"/>
    <property type="match status" value="2"/>
</dbReference>
<dbReference type="Pfam" id="PF00397">
    <property type="entry name" value="WW"/>
    <property type="match status" value="2"/>
</dbReference>
<dbReference type="SUPFAM" id="SSF51735">
    <property type="entry name" value="NAD(P)-binding Rossmann-fold domains"/>
    <property type="match status" value="1"/>
</dbReference>
<evidence type="ECO:0000256" key="4">
    <source>
        <dbReference type="ARBA" id="ARBA00016094"/>
    </source>
</evidence>
<gene>
    <name evidence="12" type="ORF">LSH36_898g00043</name>
</gene>
<dbReference type="PROSITE" id="PS50020">
    <property type="entry name" value="WW_DOMAIN_2"/>
    <property type="match status" value="2"/>
</dbReference>
<dbReference type="InterPro" id="IPR002347">
    <property type="entry name" value="SDR_fam"/>
</dbReference>
<organism evidence="12 13">
    <name type="scientific">Paralvinella palmiformis</name>
    <dbReference type="NCBI Taxonomy" id="53620"/>
    <lineage>
        <taxon>Eukaryota</taxon>
        <taxon>Metazoa</taxon>
        <taxon>Spiralia</taxon>
        <taxon>Lophotrochozoa</taxon>
        <taxon>Annelida</taxon>
        <taxon>Polychaeta</taxon>
        <taxon>Sedentaria</taxon>
        <taxon>Canalipalpata</taxon>
        <taxon>Terebellida</taxon>
        <taxon>Terebelliformia</taxon>
        <taxon>Alvinellidae</taxon>
        <taxon>Paralvinella</taxon>
    </lineage>
</organism>
<dbReference type="PRINTS" id="PR00081">
    <property type="entry name" value="GDHRDH"/>
</dbReference>
<dbReference type="Pfam" id="PF00106">
    <property type="entry name" value="adh_short"/>
    <property type="match status" value="1"/>
</dbReference>
<keyword evidence="6" id="KW-0053">Apoptosis</keyword>
<evidence type="ECO:0000313" key="13">
    <source>
        <dbReference type="Proteomes" id="UP001208570"/>
    </source>
</evidence>
<evidence type="ECO:0000259" key="11">
    <source>
        <dbReference type="PROSITE" id="PS50020"/>
    </source>
</evidence>
<keyword evidence="9" id="KW-0333">Golgi apparatus</keyword>
<evidence type="ECO:0000313" key="12">
    <source>
        <dbReference type="EMBL" id="KAK2142914.1"/>
    </source>
</evidence>
<evidence type="ECO:0000256" key="6">
    <source>
        <dbReference type="ARBA" id="ARBA00022703"/>
    </source>
</evidence>
<dbReference type="InterPro" id="IPR036020">
    <property type="entry name" value="WW_dom_sf"/>
</dbReference>
<evidence type="ECO:0000256" key="2">
    <source>
        <dbReference type="ARBA" id="ARBA00004555"/>
    </source>
</evidence>
<evidence type="ECO:0000256" key="8">
    <source>
        <dbReference type="ARBA" id="ARBA00023002"/>
    </source>
</evidence>
<evidence type="ECO:0000256" key="7">
    <source>
        <dbReference type="ARBA" id="ARBA00022857"/>
    </source>
</evidence>
<comment type="subcellular location">
    <subcellularLocation>
        <location evidence="2">Golgi apparatus</location>
    </subcellularLocation>
    <subcellularLocation>
        <location evidence="1">Lysosome</location>
    </subcellularLocation>
</comment>